<organism evidence="2 3">
    <name type="scientific">Lutimaribacter marinistellae</name>
    <dbReference type="NCBI Taxonomy" id="1820329"/>
    <lineage>
        <taxon>Bacteria</taxon>
        <taxon>Pseudomonadati</taxon>
        <taxon>Pseudomonadota</taxon>
        <taxon>Alphaproteobacteria</taxon>
        <taxon>Rhodobacterales</taxon>
        <taxon>Roseobacteraceae</taxon>
        <taxon>Lutimaribacter</taxon>
    </lineage>
</organism>
<comment type="caution">
    <text evidence="2">The sequence shown here is derived from an EMBL/GenBank/DDBJ whole genome shotgun (WGS) entry which is preliminary data.</text>
</comment>
<evidence type="ECO:0000313" key="2">
    <source>
        <dbReference type="EMBL" id="MFC3616049.1"/>
    </source>
</evidence>
<dbReference type="EMBL" id="JBHRXI010000029">
    <property type="protein sequence ID" value="MFC3616049.1"/>
    <property type="molecule type" value="Genomic_DNA"/>
</dbReference>
<dbReference type="Proteomes" id="UP001595629">
    <property type="component" value="Unassembled WGS sequence"/>
</dbReference>
<evidence type="ECO:0000313" key="3">
    <source>
        <dbReference type="Proteomes" id="UP001595629"/>
    </source>
</evidence>
<dbReference type="RefSeq" id="WP_386737349.1">
    <property type="nucleotide sequence ID" value="NZ_JBHRXI010000029.1"/>
</dbReference>
<keyword evidence="3" id="KW-1185">Reference proteome</keyword>
<sequence length="98" mass="10786">MIRLALVAALLTSPALAADTKSESCAYQSQVVAAIQQARLDRVKERDVPAAVAATNPTWPENYNAAIPLIAPWVYEQKMKTIRTKDLSAAWLDLCMKQ</sequence>
<reference evidence="3" key="1">
    <citation type="journal article" date="2019" name="Int. J. Syst. Evol. Microbiol.">
        <title>The Global Catalogue of Microorganisms (GCM) 10K type strain sequencing project: providing services to taxonomists for standard genome sequencing and annotation.</title>
        <authorList>
            <consortium name="The Broad Institute Genomics Platform"/>
            <consortium name="The Broad Institute Genome Sequencing Center for Infectious Disease"/>
            <person name="Wu L."/>
            <person name="Ma J."/>
        </authorList>
    </citation>
    <scope>NUCLEOTIDE SEQUENCE [LARGE SCALE GENOMIC DNA]</scope>
    <source>
        <strain evidence="3">KCTC 42911</strain>
    </source>
</reference>
<feature type="chain" id="PRO_5046438014" description="HdeA/HdeB family protein" evidence="1">
    <location>
        <begin position="18"/>
        <end position="98"/>
    </location>
</feature>
<evidence type="ECO:0000256" key="1">
    <source>
        <dbReference type="SAM" id="SignalP"/>
    </source>
</evidence>
<accession>A0ABV7TKG9</accession>
<protein>
    <recommendedName>
        <fullName evidence="4">HdeA/HdeB family protein</fullName>
    </recommendedName>
</protein>
<proteinExistence type="predicted"/>
<evidence type="ECO:0008006" key="4">
    <source>
        <dbReference type="Google" id="ProtNLM"/>
    </source>
</evidence>
<gene>
    <name evidence="2" type="ORF">ACFORG_20045</name>
</gene>
<keyword evidence="1" id="KW-0732">Signal</keyword>
<feature type="signal peptide" evidence="1">
    <location>
        <begin position="1"/>
        <end position="17"/>
    </location>
</feature>
<name>A0ABV7TKG9_9RHOB</name>